<keyword evidence="6" id="KW-1185">Reference proteome</keyword>
<name>A0A6A6RT36_9PLEO</name>
<evidence type="ECO:0000313" key="5">
    <source>
        <dbReference type="EMBL" id="KAF2638285.1"/>
    </source>
</evidence>
<dbReference type="Gene3D" id="3.90.550.10">
    <property type="entry name" value="Spore Coat Polysaccharide Biosynthesis Protein SpsA, Chain A"/>
    <property type="match status" value="1"/>
</dbReference>
<dbReference type="Pfam" id="PF25550">
    <property type="entry name" value="DUF7928"/>
    <property type="match status" value="1"/>
</dbReference>
<evidence type="ECO:0000259" key="4">
    <source>
        <dbReference type="Pfam" id="PF25550"/>
    </source>
</evidence>
<feature type="transmembrane region" description="Helical" evidence="2">
    <location>
        <begin position="798"/>
        <end position="821"/>
    </location>
</feature>
<dbReference type="OrthoDB" id="38531at2759"/>
<dbReference type="InterPro" id="IPR001173">
    <property type="entry name" value="Glyco_trans_2-like"/>
</dbReference>
<evidence type="ECO:0000256" key="1">
    <source>
        <dbReference type="SAM" id="MobiDB-lite"/>
    </source>
</evidence>
<keyword evidence="2" id="KW-0812">Transmembrane</keyword>
<dbReference type="Pfam" id="PF13632">
    <property type="entry name" value="Glyco_trans_2_3"/>
    <property type="match status" value="1"/>
</dbReference>
<dbReference type="PANTHER" id="PTHR35408">
    <property type="entry name" value="CHROMOSOME 15, WHOLE GENOME SHOTGUN SEQUENCE"/>
    <property type="match status" value="1"/>
</dbReference>
<feature type="transmembrane region" description="Helical" evidence="2">
    <location>
        <begin position="264"/>
        <end position="286"/>
    </location>
</feature>
<feature type="compositionally biased region" description="Polar residues" evidence="1">
    <location>
        <begin position="1"/>
        <end position="10"/>
    </location>
</feature>
<feature type="transmembrane region" description="Helical" evidence="2">
    <location>
        <begin position="852"/>
        <end position="871"/>
    </location>
</feature>
<feature type="domain" description="DUF7928" evidence="4">
    <location>
        <begin position="46"/>
        <end position="201"/>
    </location>
</feature>
<evidence type="ECO:0000259" key="3">
    <source>
        <dbReference type="Pfam" id="PF13632"/>
    </source>
</evidence>
<dbReference type="EMBL" id="MU006790">
    <property type="protein sequence ID" value="KAF2638285.1"/>
    <property type="molecule type" value="Genomic_DNA"/>
</dbReference>
<protein>
    <submittedName>
        <fullName evidence="5">Uncharacterized protein</fullName>
    </submittedName>
</protein>
<feature type="transmembrane region" description="Helical" evidence="2">
    <location>
        <begin position="757"/>
        <end position="778"/>
    </location>
</feature>
<organism evidence="5 6">
    <name type="scientific">Massarina eburnea CBS 473.64</name>
    <dbReference type="NCBI Taxonomy" id="1395130"/>
    <lineage>
        <taxon>Eukaryota</taxon>
        <taxon>Fungi</taxon>
        <taxon>Dikarya</taxon>
        <taxon>Ascomycota</taxon>
        <taxon>Pezizomycotina</taxon>
        <taxon>Dothideomycetes</taxon>
        <taxon>Pleosporomycetidae</taxon>
        <taxon>Pleosporales</taxon>
        <taxon>Massarineae</taxon>
        <taxon>Massarinaceae</taxon>
        <taxon>Massarina</taxon>
    </lineage>
</organism>
<feature type="region of interest" description="Disordered" evidence="1">
    <location>
        <begin position="1"/>
        <end position="34"/>
    </location>
</feature>
<dbReference type="SUPFAM" id="SSF53448">
    <property type="entry name" value="Nucleotide-diphospho-sugar transferases"/>
    <property type="match status" value="1"/>
</dbReference>
<feature type="transmembrane region" description="Helical" evidence="2">
    <location>
        <begin position="883"/>
        <end position="900"/>
    </location>
</feature>
<proteinExistence type="predicted"/>
<gene>
    <name evidence="5" type="ORF">P280DRAFT_80379</name>
</gene>
<evidence type="ECO:0000313" key="6">
    <source>
        <dbReference type="Proteomes" id="UP000799753"/>
    </source>
</evidence>
<evidence type="ECO:0000256" key="2">
    <source>
        <dbReference type="SAM" id="Phobius"/>
    </source>
</evidence>
<sequence length="909" mass="101888">MDSRVSNYSAAPSRRPSFEEPYASHRSSGSRNDARRITAKIDEDTRYRAIIKHLHAKACSMNWMLSGPLPPGICAGVLIRKSHGDFASEPSRVDVDLDAAVRKINPGVALTMSTEGTSAVFDVLDASETRLFFQNGSQVQIYDSMADIASSSTIKKFQYAALVRQERVVLIWHDELGAILSQAMEIESRMLALIWGTAKNPFGGSTTNPFSTGANSMYVASEINLATDKDKEFEVKIGEVSREGDVEAGPRESLARPLALTSSIYVGMAIMAIILLVFGLGSRAIALQTVTDKMMLRLALIATEPLLLLFGLFFAITVFSNIFQMIGPITSIKTNSRFYSAIKPNLSQARSLGFRPPPITIQMPIYTESLEGVIKPTITSLNAAISYYESRGGTARIFVNDDGMAVRSEEQNEKFLEFFRSNNIGWVSRPKHNHEGFIRKGKFKKASNMNFALNVSNKIEDVLQALIGPRIEKEQSITEDEEAQLYHQALDQVVAADPRAKAGGNIRMGEIILIVDSDTRVPEDCLIYGAAEMFLSPEVAIIQHSTGVMQVSGDYFENAITYFTNLVYSAIRFSVGSGEVGPFVGHNAFLRWQAVQSVANPTQDDGYVAFWSESHVSEDFDIALRLQIKGNIVRLASYHGEGFKEGVSLTLYDELNRWEKYAYGCNELVFNPIYTWLWRGPFTHLFRTFLWSDMQLSSKLTIVGYISSCEQKKCPAYTAQLTISDYAIASSVPFGILNYFLIGWFNGDLDKYYVESWKIFISLLLVFNVMSNISLALLRYRLGEMGLMKSLIENFKWLPFFIIFFGGLSFHISMAILAHMFSIDMNWGTTAKEKDDSNFFMEMPKIFFRFKWMYMIMVPLIGAMIYLGCYAPHGWEIKGFTSVVPMSSIIVSHCLFPFALNPSLMVFNY</sequence>
<feature type="transmembrane region" description="Helical" evidence="2">
    <location>
        <begin position="306"/>
        <end position="327"/>
    </location>
</feature>
<dbReference type="PANTHER" id="PTHR35408:SF2">
    <property type="entry name" value="GLYCOSYLTRANSFERASE 2-LIKE DOMAIN-CONTAINING PROTEIN"/>
    <property type="match status" value="1"/>
</dbReference>
<feature type="transmembrane region" description="Helical" evidence="2">
    <location>
        <begin position="726"/>
        <end position="745"/>
    </location>
</feature>
<keyword evidence="2" id="KW-0472">Membrane</keyword>
<dbReference type="InterPro" id="IPR057688">
    <property type="entry name" value="DUF7928"/>
</dbReference>
<reference evidence="5" key="1">
    <citation type="journal article" date="2020" name="Stud. Mycol.">
        <title>101 Dothideomycetes genomes: a test case for predicting lifestyles and emergence of pathogens.</title>
        <authorList>
            <person name="Haridas S."/>
            <person name="Albert R."/>
            <person name="Binder M."/>
            <person name="Bloem J."/>
            <person name="Labutti K."/>
            <person name="Salamov A."/>
            <person name="Andreopoulos B."/>
            <person name="Baker S."/>
            <person name="Barry K."/>
            <person name="Bills G."/>
            <person name="Bluhm B."/>
            <person name="Cannon C."/>
            <person name="Castanera R."/>
            <person name="Culley D."/>
            <person name="Daum C."/>
            <person name="Ezra D."/>
            <person name="Gonzalez J."/>
            <person name="Henrissat B."/>
            <person name="Kuo A."/>
            <person name="Liang C."/>
            <person name="Lipzen A."/>
            <person name="Lutzoni F."/>
            <person name="Magnuson J."/>
            <person name="Mondo S."/>
            <person name="Nolan M."/>
            <person name="Ohm R."/>
            <person name="Pangilinan J."/>
            <person name="Park H.-J."/>
            <person name="Ramirez L."/>
            <person name="Alfaro M."/>
            <person name="Sun H."/>
            <person name="Tritt A."/>
            <person name="Yoshinaga Y."/>
            <person name="Zwiers L.-H."/>
            <person name="Turgeon B."/>
            <person name="Goodwin S."/>
            <person name="Spatafora J."/>
            <person name="Crous P."/>
            <person name="Grigoriev I."/>
        </authorList>
    </citation>
    <scope>NUCLEOTIDE SEQUENCE</scope>
    <source>
        <strain evidence="5">CBS 473.64</strain>
    </source>
</reference>
<accession>A0A6A6RT36</accession>
<dbReference type="Proteomes" id="UP000799753">
    <property type="component" value="Unassembled WGS sequence"/>
</dbReference>
<dbReference type="AlphaFoldDB" id="A0A6A6RT36"/>
<dbReference type="InterPro" id="IPR029044">
    <property type="entry name" value="Nucleotide-diphossugar_trans"/>
</dbReference>
<feature type="domain" description="Glycosyltransferase 2-like" evidence="3">
    <location>
        <begin position="511"/>
        <end position="727"/>
    </location>
</feature>
<keyword evidence="2" id="KW-1133">Transmembrane helix</keyword>